<keyword evidence="2" id="KW-1133">Transmembrane helix</keyword>
<evidence type="ECO:0000256" key="1">
    <source>
        <dbReference type="SAM" id="MobiDB-lite"/>
    </source>
</evidence>
<evidence type="ECO:0000313" key="3">
    <source>
        <dbReference type="EMBL" id="ABM21156.1"/>
    </source>
</evidence>
<dbReference type="AlphaFoldDB" id="A1U837"/>
<dbReference type="KEGG" id="maq:Maqu_4305"/>
<keyword evidence="2" id="KW-0472">Membrane</keyword>
<gene>
    <name evidence="3" type="ordered locus">Maqu_4305</name>
</gene>
<dbReference type="RefSeq" id="WP_011783197.1">
    <property type="nucleotide sequence ID" value="NC_008738.1"/>
</dbReference>
<reference evidence="4" key="1">
    <citation type="journal article" date="2011" name="Appl. Environ. Microbiol.">
        <title>Genomic potential of Marinobacter aquaeolei, a biogeochemical 'opportunitroph'.</title>
        <authorList>
            <person name="Singer E."/>
            <person name="Webb E.A."/>
            <person name="Nelson W.C."/>
            <person name="Heidelberg J.F."/>
            <person name="Ivanova N."/>
            <person name="Pati A."/>
            <person name="Edwards K.J."/>
        </authorList>
    </citation>
    <scope>NUCLEOTIDE SEQUENCE [LARGE SCALE GENOMIC DNA]</scope>
    <source>
        <strain evidence="4">ATCC 700491 / DSM 11845 / VT8</strain>
    </source>
</reference>
<dbReference type="EMBL" id="CP000515">
    <property type="protein sequence ID" value="ABM21156.1"/>
    <property type="molecule type" value="Genomic_DNA"/>
</dbReference>
<feature type="transmembrane region" description="Helical" evidence="2">
    <location>
        <begin position="9"/>
        <end position="27"/>
    </location>
</feature>
<organism evidence="3 4">
    <name type="scientific">Marinobacter nauticus (strain ATCC 700491 / DSM 11845 / VT8)</name>
    <name type="common">Marinobacter aquaeolei</name>
    <dbReference type="NCBI Taxonomy" id="351348"/>
    <lineage>
        <taxon>Bacteria</taxon>
        <taxon>Pseudomonadati</taxon>
        <taxon>Pseudomonadota</taxon>
        <taxon>Gammaproteobacteria</taxon>
        <taxon>Pseudomonadales</taxon>
        <taxon>Marinobacteraceae</taxon>
        <taxon>Marinobacter</taxon>
    </lineage>
</organism>
<evidence type="ECO:0000256" key="2">
    <source>
        <dbReference type="SAM" id="Phobius"/>
    </source>
</evidence>
<keyword evidence="3" id="KW-0614">Plasmid</keyword>
<proteinExistence type="predicted"/>
<feature type="transmembrane region" description="Helical" evidence="2">
    <location>
        <begin position="33"/>
        <end position="51"/>
    </location>
</feature>
<keyword evidence="2" id="KW-0812">Transmembrane</keyword>
<dbReference type="Proteomes" id="UP000000998">
    <property type="component" value="Plasmid pMAQU01"/>
</dbReference>
<evidence type="ECO:0000313" key="4">
    <source>
        <dbReference type="Proteomes" id="UP000000998"/>
    </source>
</evidence>
<geneLocation type="plasmid" evidence="3 4">
    <name>pMAQU01</name>
</geneLocation>
<dbReference type="HOGENOM" id="CLU_2479677_0_0_6"/>
<name>A1U837_MARN8</name>
<feature type="region of interest" description="Disordered" evidence="1">
    <location>
        <begin position="49"/>
        <end position="71"/>
    </location>
</feature>
<protein>
    <submittedName>
        <fullName evidence="3">Uncharacterized protein</fullName>
    </submittedName>
</protein>
<sequence length="87" mass="9853" precursor="true">MITITPKLIVTYLLMTATVFWAVAVAFNSGYTLVGIVLLVLWWLPMGLFTNSRPTTGQRKKDDSLDDWSPTLTKDESWFPTTIDNDL</sequence>
<accession>A1U837</accession>